<comment type="pathway">
    <text evidence="1">Carbohydrate acid metabolism.</text>
</comment>
<evidence type="ECO:0000256" key="2">
    <source>
        <dbReference type="ARBA" id="ARBA00008420"/>
    </source>
</evidence>
<comment type="catalytic activity">
    <reaction evidence="9 10">
        <text>D-gluconate + ATP = 6-phospho-D-gluconate + ADP + H(+)</text>
        <dbReference type="Rhea" id="RHEA:19433"/>
        <dbReference type="ChEBI" id="CHEBI:15378"/>
        <dbReference type="ChEBI" id="CHEBI:18391"/>
        <dbReference type="ChEBI" id="CHEBI:30616"/>
        <dbReference type="ChEBI" id="CHEBI:58759"/>
        <dbReference type="ChEBI" id="CHEBI:456216"/>
        <dbReference type="EC" id="2.7.1.12"/>
    </reaction>
</comment>
<evidence type="ECO:0000256" key="9">
    <source>
        <dbReference type="ARBA" id="ARBA00048090"/>
    </source>
</evidence>
<evidence type="ECO:0000313" key="12">
    <source>
        <dbReference type="Proteomes" id="UP000261811"/>
    </source>
</evidence>
<evidence type="ECO:0000313" key="11">
    <source>
        <dbReference type="EMBL" id="RFU42891.1"/>
    </source>
</evidence>
<reference evidence="11 12" key="1">
    <citation type="submission" date="2018-08" db="EMBL/GenBank/DDBJ databases">
        <title>Actinomadura jelena sp. nov., a novel Actinomycete isolated from soil in Chad.</title>
        <authorList>
            <person name="Shi L."/>
        </authorList>
    </citation>
    <scope>NUCLEOTIDE SEQUENCE [LARGE SCALE GENOMIC DNA]</scope>
    <source>
        <strain evidence="11 12">NEAU-G17</strain>
    </source>
</reference>
<gene>
    <name evidence="11" type="ORF">DZF91_04170</name>
</gene>
<dbReference type="GO" id="GO:0005737">
    <property type="term" value="C:cytoplasm"/>
    <property type="evidence" value="ECO:0007669"/>
    <property type="project" value="TreeGrafter"/>
</dbReference>
<dbReference type="PANTHER" id="PTHR43442:SF3">
    <property type="entry name" value="GLUCONOKINASE-RELATED"/>
    <property type="match status" value="1"/>
</dbReference>
<dbReference type="PANTHER" id="PTHR43442">
    <property type="entry name" value="GLUCONOKINASE-RELATED"/>
    <property type="match status" value="1"/>
</dbReference>
<dbReference type="InterPro" id="IPR027417">
    <property type="entry name" value="P-loop_NTPase"/>
</dbReference>
<evidence type="ECO:0000256" key="6">
    <source>
        <dbReference type="ARBA" id="ARBA00022777"/>
    </source>
</evidence>
<dbReference type="AlphaFoldDB" id="A0A372JS92"/>
<accession>A0A372JS92</accession>
<dbReference type="InterPro" id="IPR006001">
    <property type="entry name" value="Therm_gnt_kin"/>
</dbReference>
<evidence type="ECO:0000256" key="1">
    <source>
        <dbReference type="ARBA" id="ARBA00004761"/>
    </source>
</evidence>
<keyword evidence="6 10" id="KW-0418">Kinase</keyword>
<dbReference type="Gene3D" id="3.40.50.300">
    <property type="entry name" value="P-loop containing nucleotide triphosphate hydrolases"/>
    <property type="match status" value="1"/>
</dbReference>
<organism evidence="11 12">
    <name type="scientific">Actinomadura logoneensis</name>
    <dbReference type="NCBI Taxonomy" id="2293572"/>
    <lineage>
        <taxon>Bacteria</taxon>
        <taxon>Bacillati</taxon>
        <taxon>Actinomycetota</taxon>
        <taxon>Actinomycetes</taxon>
        <taxon>Streptosporangiales</taxon>
        <taxon>Thermomonosporaceae</taxon>
        <taxon>Actinomadura</taxon>
    </lineage>
</organism>
<protein>
    <recommendedName>
        <fullName evidence="3 10">Gluconokinase</fullName>
        <ecNumber evidence="3 10">2.7.1.12</ecNumber>
    </recommendedName>
</protein>
<proteinExistence type="inferred from homology"/>
<evidence type="ECO:0000256" key="8">
    <source>
        <dbReference type="ARBA" id="ARBA00023064"/>
    </source>
</evidence>
<sequence>MPAAPVVLVTGVAGSGKTTVGRLLGDLLGWDFADADQFHPAANIAKMSAGVPLTDADRTPWLETIAGWIDEHRAAGRPAVVTCSALRRSYRTLLTEGRPEVLPVFLDGDRALIAERIARRGDHFFGPAMLDGQFRVLERPGPDEHILVLPVTRPAADLAALIAAAVLP</sequence>
<evidence type="ECO:0000256" key="10">
    <source>
        <dbReference type="RuleBase" id="RU363066"/>
    </source>
</evidence>
<dbReference type="GO" id="GO:0046316">
    <property type="term" value="F:gluconokinase activity"/>
    <property type="evidence" value="ECO:0007669"/>
    <property type="project" value="UniProtKB-EC"/>
</dbReference>
<dbReference type="NCBIfam" id="TIGR01313">
    <property type="entry name" value="therm_gnt_kin"/>
    <property type="match status" value="1"/>
</dbReference>
<keyword evidence="12" id="KW-1185">Reference proteome</keyword>
<dbReference type="EMBL" id="QURH01000086">
    <property type="protein sequence ID" value="RFU42891.1"/>
    <property type="molecule type" value="Genomic_DNA"/>
</dbReference>
<evidence type="ECO:0000256" key="3">
    <source>
        <dbReference type="ARBA" id="ARBA00012054"/>
    </source>
</evidence>
<dbReference type="FunFam" id="3.40.50.300:FF:000522">
    <property type="entry name" value="Gluconokinase"/>
    <property type="match status" value="1"/>
</dbReference>
<evidence type="ECO:0000256" key="5">
    <source>
        <dbReference type="ARBA" id="ARBA00022741"/>
    </source>
</evidence>
<dbReference type="SUPFAM" id="SSF52540">
    <property type="entry name" value="P-loop containing nucleoside triphosphate hydrolases"/>
    <property type="match status" value="1"/>
</dbReference>
<comment type="caution">
    <text evidence="11">The sequence shown here is derived from an EMBL/GenBank/DDBJ whole genome shotgun (WGS) entry which is preliminary data.</text>
</comment>
<keyword evidence="5 10" id="KW-0547">Nucleotide-binding</keyword>
<evidence type="ECO:0000256" key="7">
    <source>
        <dbReference type="ARBA" id="ARBA00022840"/>
    </source>
</evidence>
<dbReference type="GO" id="GO:0019521">
    <property type="term" value="P:D-gluconate metabolic process"/>
    <property type="evidence" value="ECO:0007669"/>
    <property type="project" value="UniProtKB-KW"/>
</dbReference>
<dbReference type="EC" id="2.7.1.12" evidence="3 10"/>
<dbReference type="OrthoDB" id="9795716at2"/>
<keyword evidence="8" id="KW-0311">Gluconate utilization</keyword>
<dbReference type="GO" id="GO:0005524">
    <property type="term" value="F:ATP binding"/>
    <property type="evidence" value="ECO:0007669"/>
    <property type="project" value="UniProtKB-KW"/>
</dbReference>
<dbReference type="Proteomes" id="UP000261811">
    <property type="component" value="Unassembled WGS sequence"/>
</dbReference>
<dbReference type="CDD" id="cd02021">
    <property type="entry name" value="GntK"/>
    <property type="match status" value="1"/>
</dbReference>
<keyword evidence="7 10" id="KW-0067">ATP-binding</keyword>
<comment type="similarity">
    <text evidence="2 10">Belongs to the gluconokinase GntK/GntV family.</text>
</comment>
<keyword evidence="4 10" id="KW-0808">Transferase</keyword>
<name>A0A372JS92_9ACTN</name>
<dbReference type="Pfam" id="PF01202">
    <property type="entry name" value="SKI"/>
    <property type="match status" value="1"/>
</dbReference>
<dbReference type="InterPro" id="IPR031322">
    <property type="entry name" value="Shikimate/glucono_kinase"/>
</dbReference>
<evidence type="ECO:0000256" key="4">
    <source>
        <dbReference type="ARBA" id="ARBA00022679"/>
    </source>
</evidence>